<gene>
    <name evidence="2" type="ORF">E2C01_066089</name>
</gene>
<protein>
    <submittedName>
        <fullName evidence="2">Uncharacterized protein</fullName>
    </submittedName>
</protein>
<evidence type="ECO:0000313" key="2">
    <source>
        <dbReference type="EMBL" id="MPC71799.1"/>
    </source>
</evidence>
<name>A0A5B7HQ18_PORTR</name>
<dbReference type="EMBL" id="VSRR010033586">
    <property type="protein sequence ID" value="MPC71799.1"/>
    <property type="molecule type" value="Genomic_DNA"/>
</dbReference>
<organism evidence="2 3">
    <name type="scientific">Portunus trituberculatus</name>
    <name type="common">Swimming crab</name>
    <name type="synonym">Neptunus trituberculatus</name>
    <dbReference type="NCBI Taxonomy" id="210409"/>
    <lineage>
        <taxon>Eukaryota</taxon>
        <taxon>Metazoa</taxon>
        <taxon>Ecdysozoa</taxon>
        <taxon>Arthropoda</taxon>
        <taxon>Crustacea</taxon>
        <taxon>Multicrustacea</taxon>
        <taxon>Malacostraca</taxon>
        <taxon>Eumalacostraca</taxon>
        <taxon>Eucarida</taxon>
        <taxon>Decapoda</taxon>
        <taxon>Pleocyemata</taxon>
        <taxon>Brachyura</taxon>
        <taxon>Eubrachyura</taxon>
        <taxon>Portunoidea</taxon>
        <taxon>Portunidae</taxon>
        <taxon>Portuninae</taxon>
        <taxon>Portunus</taxon>
    </lineage>
</organism>
<feature type="region of interest" description="Disordered" evidence="1">
    <location>
        <begin position="23"/>
        <end position="63"/>
    </location>
</feature>
<reference evidence="2 3" key="1">
    <citation type="submission" date="2019-05" db="EMBL/GenBank/DDBJ databases">
        <title>Another draft genome of Portunus trituberculatus and its Hox gene families provides insights of decapod evolution.</title>
        <authorList>
            <person name="Jeong J.-H."/>
            <person name="Song I."/>
            <person name="Kim S."/>
            <person name="Choi T."/>
            <person name="Kim D."/>
            <person name="Ryu S."/>
            <person name="Kim W."/>
        </authorList>
    </citation>
    <scope>NUCLEOTIDE SEQUENCE [LARGE SCALE GENOMIC DNA]</scope>
    <source>
        <tissue evidence="2">Muscle</tissue>
    </source>
</reference>
<proteinExistence type="predicted"/>
<sequence length="74" mass="8299">MWESEMHEQKPSLVLPDLSRAAEQTLQRETEGDTNLNTVQRRRRGAANLNTVKGRRGGTDLTHQGGDFHVTVLS</sequence>
<evidence type="ECO:0000313" key="3">
    <source>
        <dbReference type="Proteomes" id="UP000324222"/>
    </source>
</evidence>
<dbReference type="Proteomes" id="UP000324222">
    <property type="component" value="Unassembled WGS sequence"/>
</dbReference>
<accession>A0A5B7HQ18</accession>
<comment type="caution">
    <text evidence="2">The sequence shown here is derived from an EMBL/GenBank/DDBJ whole genome shotgun (WGS) entry which is preliminary data.</text>
</comment>
<keyword evidence="3" id="KW-1185">Reference proteome</keyword>
<evidence type="ECO:0000256" key="1">
    <source>
        <dbReference type="SAM" id="MobiDB-lite"/>
    </source>
</evidence>
<dbReference type="AlphaFoldDB" id="A0A5B7HQ18"/>